<dbReference type="InterPro" id="IPR006176">
    <property type="entry name" value="3-OHacyl-CoA_DH_NAD-bd"/>
</dbReference>
<evidence type="ECO:0000256" key="4">
    <source>
        <dbReference type="ARBA" id="ARBA00022832"/>
    </source>
</evidence>
<keyword evidence="9" id="KW-0576">Peroxisome</keyword>
<dbReference type="PANTHER" id="PTHR23309:SF49">
    <property type="entry name" value="PEROXISOMAL BIFUNCTIONAL ENZYME"/>
    <property type="match status" value="1"/>
</dbReference>
<keyword evidence="12" id="KW-0511">Multifunctional enzyme</keyword>
<dbReference type="FunFam" id="1.10.1040.50:FF:000006">
    <property type="entry name" value="Peroxisomal bifunctional enzyme"/>
    <property type="match status" value="1"/>
</dbReference>
<evidence type="ECO:0000256" key="9">
    <source>
        <dbReference type="ARBA" id="ARBA00023140"/>
    </source>
</evidence>
<evidence type="ECO:0000256" key="13">
    <source>
        <dbReference type="ARBA" id="ARBA00049556"/>
    </source>
</evidence>
<protein>
    <submittedName>
        <fullName evidence="16">3-hydroxyacyl-CoA dehydrogenase</fullName>
        <ecNumber evidence="16">1.1.1.35</ecNumber>
    </submittedName>
</protein>
<name>A0A840HV71_9SPHN</name>
<keyword evidence="4" id="KW-0276">Fatty acid metabolism</keyword>
<keyword evidence="10" id="KW-0413">Isomerase</keyword>
<comment type="subunit">
    <text evidence="3">Monomer.</text>
</comment>
<evidence type="ECO:0000313" key="16">
    <source>
        <dbReference type="EMBL" id="MBB4642192.1"/>
    </source>
</evidence>
<dbReference type="Gene3D" id="3.40.50.720">
    <property type="entry name" value="NAD(P)-binding Rossmann-like Domain"/>
    <property type="match status" value="1"/>
</dbReference>
<organism evidence="16 17">
    <name type="scientific">Rhizorhapis suberifaciens</name>
    <name type="common">corky root of lettuce</name>
    <dbReference type="NCBI Taxonomy" id="13656"/>
    <lineage>
        <taxon>Bacteria</taxon>
        <taxon>Pseudomonadati</taxon>
        <taxon>Pseudomonadota</taxon>
        <taxon>Alphaproteobacteria</taxon>
        <taxon>Sphingomonadales</taxon>
        <taxon>Sphingomonadaceae</taxon>
        <taxon>Rhizorhapis</taxon>
    </lineage>
</organism>
<dbReference type="Gene3D" id="3.90.226.10">
    <property type="entry name" value="2-enoyl-CoA Hydratase, Chain A, domain 1"/>
    <property type="match status" value="1"/>
</dbReference>
<dbReference type="Pfam" id="PF00725">
    <property type="entry name" value="3HCDH"/>
    <property type="match status" value="2"/>
</dbReference>
<evidence type="ECO:0000256" key="11">
    <source>
        <dbReference type="ARBA" id="ARBA00023239"/>
    </source>
</evidence>
<evidence type="ECO:0000256" key="3">
    <source>
        <dbReference type="ARBA" id="ARBA00011245"/>
    </source>
</evidence>
<dbReference type="GO" id="GO:0003857">
    <property type="term" value="F:(3S)-3-hydroxyacyl-CoA dehydrogenase (NAD+) activity"/>
    <property type="evidence" value="ECO:0007669"/>
    <property type="project" value="UniProtKB-EC"/>
</dbReference>
<evidence type="ECO:0000256" key="8">
    <source>
        <dbReference type="ARBA" id="ARBA00023098"/>
    </source>
</evidence>
<evidence type="ECO:0000256" key="5">
    <source>
        <dbReference type="ARBA" id="ARBA00022963"/>
    </source>
</evidence>
<keyword evidence="5" id="KW-0442">Lipid degradation</keyword>
<dbReference type="AlphaFoldDB" id="A0A840HV71"/>
<dbReference type="SUPFAM" id="SSF52096">
    <property type="entry name" value="ClpP/crotonase"/>
    <property type="match status" value="1"/>
</dbReference>
<dbReference type="Proteomes" id="UP000575068">
    <property type="component" value="Unassembled WGS sequence"/>
</dbReference>
<proteinExistence type="predicted"/>
<comment type="caution">
    <text evidence="16">The sequence shown here is derived from an EMBL/GenBank/DDBJ whole genome shotgun (WGS) entry which is preliminary data.</text>
</comment>
<dbReference type="EMBL" id="JACHOV010000009">
    <property type="protein sequence ID" value="MBB4642192.1"/>
    <property type="molecule type" value="Genomic_DNA"/>
</dbReference>
<keyword evidence="17" id="KW-1185">Reference proteome</keyword>
<feature type="domain" description="3-hydroxyacyl-CoA dehydrogenase NAD binding" evidence="15">
    <location>
        <begin position="300"/>
        <end position="475"/>
    </location>
</feature>
<dbReference type="UniPathway" id="UPA00659"/>
<comment type="subcellular location">
    <subcellularLocation>
        <location evidence="1">Peroxisome</location>
    </subcellularLocation>
</comment>
<dbReference type="GO" id="GO:0004300">
    <property type="term" value="F:enoyl-CoA hydratase activity"/>
    <property type="evidence" value="ECO:0007669"/>
    <property type="project" value="UniProtKB-ARBA"/>
</dbReference>
<keyword evidence="6 16" id="KW-0560">Oxidoreductase</keyword>
<evidence type="ECO:0000313" key="17">
    <source>
        <dbReference type="Proteomes" id="UP000575068"/>
    </source>
</evidence>
<dbReference type="PANTHER" id="PTHR23309">
    <property type="entry name" value="3-HYDROXYACYL-COA DEHYROGENASE"/>
    <property type="match status" value="1"/>
</dbReference>
<dbReference type="RefSeq" id="WP_184475966.1">
    <property type="nucleotide sequence ID" value="NZ_JACHOV010000009.1"/>
</dbReference>
<evidence type="ECO:0000256" key="6">
    <source>
        <dbReference type="ARBA" id="ARBA00023002"/>
    </source>
</evidence>
<evidence type="ECO:0000256" key="12">
    <source>
        <dbReference type="ARBA" id="ARBA00023268"/>
    </source>
</evidence>
<dbReference type="InterPro" id="IPR006108">
    <property type="entry name" value="3HC_DH_C"/>
</dbReference>
<evidence type="ECO:0000256" key="2">
    <source>
        <dbReference type="ARBA" id="ARBA00005005"/>
    </source>
</evidence>
<comment type="pathway">
    <text evidence="2">Lipid metabolism; fatty acid beta-oxidation.</text>
</comment>
<dbReference type="InterPro" id="IPR029045">
    <property type="entry name" value="ClpP/crotonase-like_dom_sf"/>
</dbReference>
<evidence type="ECO:0000256" key="10">
    <source>
        <dbReference type="ARBA" id="ARBA00023235"/>
    </source>
</evidence>
<dbReference type="CDD" id="cd06558">
    <property type="entry name" value="crotonase-like"/>
    <property type="match status" value="1"/>
</dbReference>
<dbReference type="InterPro" id="IPR001753">
    <property type="entry name" value="Enoyl-CoA_hydra/iso"/>
</dbReference>
<dbReference type="GO" id="GO:0016853">
    <property type="term" value="F:isomerase activity"/>
    <property type="evidence" value="ECO:0007669"/>
    <property type="project" value="UniProtKB-KW"/>
</dbReference>
<evidence type="ECO:0000256" key="1">
    <source>
        <dbReference type="ARBA" id="ARBA00004275"/>
    </source>
</evidence>
<evidence type="ECO:0000256" key="7">
    <source>
        <dbReference type="ARBA" id="ARBA00023027"/>
    </source>
</evidence>
<dbReference type="Pfam" id="PF02737">
    <property type="entry name" value="3HCDH_N"/>
    <property type="match status" value="1"/>
</dbReference>
<feature type="domain" description="3-hydroxyacyl-CoA dehydrogenase C-terminal" evidence="14">
    <location>
        <begin position="480"/>
        <end position="562"/>
    </location>
</feature>
<feature type="domain" description="3-hydroxyacyl-CoA dehydrogenase C-terminal" evidence="14">
    <location>
        <begin position="598"/>
        <end position="681"/>
    </location>
</feature>
<dbReference type="Gene3D" id="1.10.1040.50">
    <property type="match status" value="1"/>
</dbReference>
<gene>
    <name evidence="16" type="ORF">HNQ99_002514</name>
</gene>
<keyword evidence="7" id="KW-0520">NAD</keyword>
<keyword evidence="8" id="KW-0443">Lipid metabolism</keyword>
<dbReference type="SUPFAM" id="SSF48179">
    <property type="entry name" value="6-phosphogluconate dehydrogenase C-terminal domain-like"/>
    <property type="match status" value="2"/>
</dbReference>
<evidence type="ECO:0000259" key="15">
    <source>
        <dbReference type="Pfam" id="PF02737"/>
    </source>
</evidence>
<dbReference type="FunFam" id="3.40.50.720:FF:000009">
    <property type="entry name" value="Fatty oxidation complex, alpha subunit"/>
    <property type="match status" value="1"/>
</dbReference>
<accession>A0A840HV71</accession>
<dbReference type="GO" id="GO:0070403">
    <property type="term" value="F:NAD+ binding"/>
    <property type="evidence" value="ECO:0007669"/>
    <property type="project" value="InterPro"/>
</dbReference>
<reference evidence="16 17" key="1">
    <citation type="submission" date="2020-08" db="EMBL/GenBank/DDBJ databases">
        <title>Genomic Encyclopedia of Type Strains, Phase IV (KMG-IV): sequencing the most valuable type-strain genomes for metagenomic binning, comparative biology and taxonomic classification.</title>
        <authorList>
            <person name="Goeker M."/>
        </authorList>
    </citation>
    <scope>NUCLEOTIDE SEQUENCE [LARGE SCALE GENOMIC DNA]</scope>
    <source>
        <strain evidence="16 17">DSM 7465</strain>
    </source>
</reference>
<dbReference type="EC" id="1.1.1.35" evidence="16"/>
<dbReference type="GO" id="GO:0006635">
    <property type="term" value="P:fatty acid beta-oxidation"/>
    <property type="evidence" value="ECO:0007669"/>
    <property type="project" value="UniProtKB-UniPathway"/>
</dbReference>
<dbReference type="Pfam" id="PF00378">
    <property type="entry name" value="ECH_1"/>
    <property type="match status" value="1"/>
</dbReference>
<sequence>MNNVVFQEKRGDIGIITVNSPPVNAFGIAVRRGLDDMFSQLKADDDVKAIVVICAGKTFFAGADISEFGKPPEAPLLGAVFAGVENAGKPVIAAIHGTALGGGCEFALVCNYRVSVPSARIGLPEVKLGLLPGAGGTQRLPRIVGPELAMDLMLSGRSIGADEALGLGVVDKIVAEDALLDGAVEFARSVLADNKPLVKIRDRRDQIDPFKDKPEIFAAARAKSAKTARGFMAPENIIKAVEAAVALPFDEGMARERQLFEELRDSVQSAAQRYYFFAERQTGKVPGLAKDCPALPIARVGVIGAGTMGGGITMNFLSAGIPVTLVEMSREALDRGIGIIRKNYENSAKRGRLTNAEVEKCMALIIPSVDITALSDVDLVIEAVFERMDVKQDIFAKLDKVAKPGAILASNTSFLDLDQIARATSRPEAVVGLHFFSPANVMRLLEIVRGARTSDQVLVTALQVAGQIGKVPVVSGVCDGFIANRIMTPRREQADALILEGTSPQAVDKAVYDFGFPMGPFATLDLVGLDVINRKEPFRTVKQDLLDAGRRGQKANAGFYDYDENRKASPSPLVASIIAEVAAERGIAQRPPLSEDEIIARLLYPVVNEGARILEDGIALRASDIDVACILGYAWPLYTGGPMFWADQVGLPRIVAKLRKLAQEYGPRFDPARLLVEKAESGGSFTG</sequence>
<dbReference type="InterPro" id="IPR008927">
    <property type="entry name" value="6-PGluconate_DH-like_C_sf"/>
</dbReference>
<comment type="catalytic activity">
    <reaction evidence="13">
        <text>a (3S)-3-hydroxyacyl-CoA + NAD(+) = a 3-oxoacyl-CoA + NADH + H(+)</text>
        <dbReference type="Rhea" id="RHEA:22432"/>
        <dbReference type="ChEBI" id="CHEBI:15378"/>
        <dbReference type="ChEBI" id="CHEBI:57318"/>
        <dbReference type="ChEBI" id="CHEBI:57540"/>
        <dbReference type="ChEBI" id="CHEBI:57945"/>
        <dbReference type="ChEBI" id="CHEBI:90726"/>
        <dbReference type="EC" id="1.1.1.35"/>
    </reaction>
</comment>
<dbReference type="InterPro" id="IPR036291">
    <property type="entry name" value="NAD(P)-bd_dom_sf"/>
</dbReference>
<dbReference type="SUPFAM" id="SSF51735">
    <property type="entry name" value="NAD(P)-binding Rossmann-fold domains"/>
    <property type="match status" value="1"/>
</dbReference>
<evidence type="ECO:0000259" key="14">
    <source>
        <dbReference type="Pfam" id="PF00725"/>
    </source>
</evidence>
<keyword evidence="11" id="KW-0456">Lyase</keyword>